<proteinExistence type="predicted"/>
<evidence type="ECO:0000313" key="4">
    <source>
        <dbReference type="Proteomes" id="UP001187221"/>
    </source>
</evidence>
<protein>
    <recommendedName>
        <fullName evidence="5">DUF3035 domain-containing protein</fullName>
    </recommendedName>
</protein>
<organism evidence="3 4">
    <name type="scientific">Novosphingobium pituita</name>
    <dbReference type="NCBI Taxonomy" id="3056842"/>
    <lineage>
        <taxon>Bacteria</taxon>
        <taxon>Pseudomonadati</taxon>
        <taxon>Pseudomonadota</taxon>
        <taxon>Alphaproteobacteria</taxon>
        <taxon>Sphingomonadales</taxon>
        <taxon>Sphingomonadaceae</taxon>
        <taxon>Novosphingobium</taxon>
    </lineage>
</organism>
<feature type="signal peptide" evidence="2">
    <location>
        <begin position="1"/>
        <end position="29"/>
    </location>
</feature>
<dbReference type="Proteomes" id="UP001187221">
    <property type="component" value="Unassembled WGS sequence"/>
</dbReference>
<evidence type="ECO:0008006" key="5">
    <source>
        <dbReference type="Google" id="ProtNLM"/>
    </source>
</evidence>
<keyword evidence="2" id="KW-0732">Signal</keyword>
<evidence type="ECO:0000256" key="2">
    <source>
        <dbReference type="SAM" id="SignalP"/>
    </source>
</evidence>
<evidence type="ECO:0000256" key="1">
    <source>
        <dbReference type="SAM" id="MobiDB-lite"/>
    </source>
</evidence>
<feature type="compositionally biased region" description="Pro residues" evidence="1">
    <location>
        <begin position="60"/>
        <end position="69"/>
    </location>
</feature>
<keyword evidence="4" id="KW-1185">Reference proteome</keyword>
<feature type="chain" id="PRO_5046614449" description="DUF3035 domain-containing protein" evidence="2">
    <location>
        <begin position="30"/>
        <end position="207"/>
    </location>
</feature>
<feature type="region of interest" description="Disordered" evidence="1">
    <location>
        <begin position="55"/>
        <end position="91"/>
    </location>
</feature>
<accession>A0ABQ6P8W3</accession>
<name>A0ABQ6P8W3_9SPHN</name>
<sequence length="207" mass="21221">MASPSTPHTRPLRVFPALLLACPLVPALALGGCTDDRGRIPSLAARPVELEYSEGITPPASAPASPPAPAVKSDSPAPAPVESPDGAPLTGAPLAARLTALEAQASEADSRFTAMAPDATRTITAAQKAPRDSDIWSAGQVALARLQGARSDTAIPLADLDTMASEAAIRAVDHPEIQGDVKRIETVRDAVAARLVAQDALLGRLHG</sequence>
<evidence type="ECO:0000313" key="3">
    <source>
        <dbReference type="EMBL" id="GMM61024.1"/>
    </source>
</evidence>
<reference evidence="3 4" key="1">
    <citation type="submission" date="2023-06" db="EMBL/GenBank/DDBJ databases">
        <title>Draft genome sequence of Novosphingobium sp. strain IK01.</title>
        <authorList>
            <person name="Hatamoto M."/>
            <person name="Ikarashi T."/>
            <person name="Yamaguchi T."/>
        </authorList>
    </citation>
    <scope>NUCLEOTIDE SEQUENCE [LARGE SCALE GENOMIC DNA]</scope>
    <source>
        <strain evidence="3 4">IK01</strain>
    </source>
</reference>
<gene>
    <name evidence="3" type="ORF">NUTIK01_18010</name>
</gene>
<dbReference type="EMBL" id="BTFW01000001">
    <property type="protein sequence ID" value="GMM61024.1"/>
    <property type="molecule type" value="Genomic_DNA"/>
</dbReference>
<comment type="caution">
    <text evidence="3">The sequence shown here is derived from an EMBL/GenBank/DDBJ whole genome shotgun (WGS) entry which is preliminary data.</text>
</comment>